<evidence type="ECO:0000256" key="6">
    <source>
        <dbReference type="ARBA" id="ARBA00022833"/>
    </source>
</evidence>
<evidence type="ECO:0000256" key="3">
    <source>
        <dbReference type="ARBA" id="ARBA00022741"/>
    </source>
</evidence>
<proteinExistence type="predicted"/>
<feature type="non-terminal residue" evidence="12">
    <location>
        <position position="1"/>
    </location>
</feature>
<dbReference type="GO" id="GO:0004674">
    <property type="term" value="F:protein serine/threonine kinase activity"/>
    <property type="evidence" value="ECO:0000318"/>
    <property type="project" value="GO_Central"/>
</dbReference>
<dbReference type="InterPro" id="IPR008271">
    <property type="entry name" value="Ser/Thr_kinase_AS"/>
</dbReference>
<dbReference type="GO" id="GO:0005524">
    <property type="term" value="F:ATP binding"/>
    <property type="evidence" value="ECO:0007669"/>
    <property type="project" value="UniProtKB-UniRule"/>
</dbReference>
<evidence type="ECO:0008006" key="14">
    <source>
        <dbReference type="Google" id="ProtNLM"/>
    </source>
</evidence>
<dbReference type="SMART" id="SM00220">
    <property type="entry name" value="S_TKc"/>
    <property type="match status" value="1"/>
</dbReference>
<feature type="binding site" evidence="9">
    <location>
        <position position="606"/>
    </location>
    <ligand>
        <name>ATP</name>
        <dbReference type="ChEBI" id="CHEBI:30616"/>
    </ligand>
</feature>
<dbReference type="Gene3D" id="3.30.40.10">
    <property type="entry name" value="Zinc/RING finger domain, C3HC4 (zinc finger)"/>
    <property type="match status" value="1"/>
</dbReference>
<dbReference type="HOGENOM" id="CLU_005805_0_0_1"/>
<dbReference type="CDD" id="cd16494">
    <property type="entry name" value="RING-CH-C4HC3_ZSWM2"/>
    <property type="match status" value="1"/>
</dbReference>
<evidence type="ECO:0000256" key="4">
    <source>
        <dbReference type="ARBA" id="ARBA00022771"/>
    </source>
</evidence>
<name>A7SJF2_NEMVE</name>
<dbReference type="CDD" id="cd06630">
    <property type="entry name" value="STKc_MEKK1"/>
    <property type="match status" value="1"/>
</dbReference>
<evidence type="ECO:0000256" key="2">
    <source>
        <dbReference type="ARBA" id="ARBA00022723"/>
    </source>
</evidence>
<keyword evidence="3 9" id="KW-0547">Nucleotide-binding</keyword>
<evidence type="ECO:0000256" key="5">
    <source>
        <dbReference type="ARBA" id="ARBA00022777"/>
    </source>
</evidence>
<dbReference type="PROSITE" id="PS50089">
    <property type="entry name" value="ZF_RING_2"/>
    <property type="match status" value="1"/>
</dbReference>
<dbReference type="InterPro" id="IPR016024">
    <property type="entry name" value="ARM-type_fold"/>
</dbReference>
<reference evidence="12 13" key="1">
    <citation type="journal article" date="2007" name="Science">
        <title>Sea anemone genome reveals ancestral eumetazoan gene repertoire and genomic organization.</title>
        <authorList>
            <person name="Putnam N.H."/>
            <person name="Srivastava M."/>
            <person name="Hellsten U."/>
            <person name="Dirks B."/>
            <person name="Chapman J."/>
            <person name="Salamov A."/>
            <person name="Terry A."/>
            <person name="Shapiro H."/>
            <person name="Lindquist E."/>
            <person name="Kapitonov V.V."/>
            <person name="Jurka J."/>
            <person name="Genikhovich G."/>
            <person name="Grigoriev I.V."/>
            <person name="Lucas S.M."/>
            <person name="Steele R.E."/>
            <person name="Finnerty J.R."/>
            <person name="Technau U."/>
            <person name="Martindale M.Q."/>
            <person name="Rokhsar D.S."/>
        </authorList>
    </citation>
    <scope>NUCLEOTIDE SEQUENCE [LARGE SCALE GENOMIC DNA]</scope>
    <source>
        <strain evidence="13">CH2 X CH6</strain>
    </source>
</reference>
<dbReference type="Gene3D" id="1.10.510.10">
    <property type="entry name" value="Transferase(Phosphotransferase) domain 1"/>
    <property type="match status" value="1"/>
</dbReference>
<dbReference type="InterPro" id="IPR017441">
    <property type="entry name" value="Protein_kinase_ATP_BS"/>
</dbReference>
<keyword evidence="1" id="KW-0808">Transferase</keyword>
<dbReference type="PROSITE" id="PS50011">
    <property type="entry name" value="PROTEIN_KINASE_DOM"/>
    <property type="match status" value="1"/>
</dbReference>
<dbReference type="STRING" id="45351.A7SJF2"/>
<feature type="domain" description="RING-type" evidence="11">
    <location>
        <begin position="26"/>
        <end position="75"/>
    </location>
</feature>
<dbReference type="InterPro" id="IPR011989">
    <property type="entry name" value="ARM-like"/>
</dbReference>
<dbReference type="Gene3D" id="1.25.10.10">
    <property type="entry name" value="Leucine-rich Repeat Variant"/>
    <property type="match status" value="1"/>
</dbReference>
<dbReference type="FunFam" id="3.30.40.10:FF:001109">
    <property type="entry name" value="Ring finger domain containing protein"/>
    <property type="match status" value="1"/>
</dbReference>
<keyword evidence="2" id="KW-0479">Metal-binding</keyword>
<dbReference type="SUPFAM" id="SSF48371">
    <property type="entry name" value="ARM repeat"/>
    <property type="match status" value="1"/>
</dbReference>
<dbReference type="PhylomeDB" id="A7SJF2"/>
<dbReference type="InterPro" id="IPR001841">
    <property type="entry name" value="Znf_RING"/>
</dbReference>
<sequence>PPPSTPEAAASSSAAAAAGKEDEEVCPICLLEMVEGESLTCCTGGCNNTLHQHCMEIWAAECRLRKERLNCPLCRRILPPEAAKSLSDRSPTGPKFLPCAPDVPNPLEPGEVITLPHSNPIPTGQVDLARPWVQAFGEELVSCLFSREWNIREIALRRLSRDIYSYLRNEASNLTDLTAVEASCSLLTMMCGDPVYRVYVAALRTLRVMLAHTNYTSRDEKMLIQSYLHPVVEAILAKCSDGNRRISALSMKVLLEFCKDESGDLALGRMLRDHRIQPMGGLGFMLACILTTAHEYATWPWWLGRLYFLRKLLDEYVDGTEIFSDNPTRLMSVMKFAILAAQCSHSKVTKFAVSVLTCCTSLAAGCPSAFVHIKKLVSKLKPSQRSILQRRLATLARRNNSLESSDSEGTVSEASTVLADDVQGGPSDGHDCLQLPRPRDRGCCSASCTDDETDNLSDNELLQSIVESLQRPHHLALHSPPPSPTRDVESLDWTRSEGESPRFPPVKVVMGGKCQQIIEEEEAAALAKAMELSALQRGPQKIRSLQPDANDPEEDEMVISLDKAANTKHLYLENVHWKKGELLGTGAFSSCYGARDVMTGSLMAVKQVSFCRNSKSEQDKVCQTIMDEIAILARLKHPHLIKCLGATRHTGHFNIFLEWMAGGSISMLLSKYGPFEEAILIRYLRQILQGVSYLHENQVVHRDIKGANILVDSTGQDIRIADFGAAARLATQITGAGEFQGQLLGTIAFMAPEVLRGESYGRSCDVWSVGCVLIEMATGKPPWNAHEHSNHLALIFKIACAIGPPDIPEHLNPGVRDVVLRCLESKPEDRPAAVDLLQHPLFTIM</sequence>
<dbReference type="SUPFAM" id="SSF57850">
    <property type="entry name" value="RING/U-box"/>
    <property type="match status" value="1"/>
</dbReference>
<accession>A7SJF2</accession>
<dbReference type="GO" id="GO:0008270">
    <property type="term" value="F:zinc ion binding"/>
    <property type="evidence" value="ECO:0007669"/>
    <property type="project" value="UniProtKB-KW"/>
</dbReference>
<dbReference type="OMA" id="CHSQTIF"/>
<keyword evidence="5" id="KW-0418">Kinase</keyword>
<dbReference type="PROSITE" id="PS00107">
    <property type="entry name" value="PROTEIN_KINASE_ATP"/>
    <property type="match status" value="1"/>
</dbReference>
<protein>
    <recommendedName>
        <fullName evidence="14">Mitogen-activated protein kinase kinase kinase 1</fullName>
    </recommendedName>
</protein>
<dbReference type="InterPro" id="IPR011009">
    <property type="entry name" value="Kinase-like_dom_sf"/>
</dbReference>
<evidence type="ECO:0000259" key="11">
    <source>
        <dbReference type="PROSITE" id="PS50089"/>
    </source>
</evidence>
<evidence type="ECO:0000313" key="13">
    <source>
        <dbReference type="Proteomes" id="UP000001593"/>
    </source>
</evidence>
<evidence type="ECO:0000256" key="7">
    <source>
        <dbReference type="ARBA" id="ARBA00022840"/>
    </source>
</evidence>
<dbReference type="GO" id="GO:0005737">
    <property type="term" value="C:cytoplasm"/>
    <property type="evidence" value="ECO:0000318"/>
    <property type="project" value="GO_Central"/>
</dbReference>
<dbReference type="InterPro" id="IPR019786">
    <property type="entry name" value="Zinc_finger_PHD-type_CS"/>
</dbReference>
<dbReference type="SUPFAM" id="SSF56112">
    <property type="entry name" value="Protein kinase-like (PK-like)"/>
    <property type="match status" value="1"/>
</dbReference>
<keyword evidence="7 9" id="KW-0067">ATP-binding</keyword>
<evidence type="ECO:0000259" key="10">
    <source>
        <dbReference type="PROSITE" id="PS50011"/>
    </source>
</evidence>
<dbReference type="EMBL" id="DS469677">
    <property type="protein sequence ID" value="EDO36150.1"/>
    <property type="molecule type" value="Genomic_DNA"/>
</dbReference>
<dbReference type="InParanoid" id="A7SJF2"/>
<dbReference type="Pfam" id="PF00069">
    <property type="entry name" value="Pkinase"/>
    <property type="match status" value="1"/>
</dbReference>
<evidence type="ECO:0000256" key="1">
    <source>
        <dbReference type="ARBA" id="ARBA00022679"/>
    </source>
</evidence>
<evidence type="ECO:0000256" key="8">
    <source>
        <dbReference type="PROSITE-ProRule" id="PRU00175"/>
    </source>
</evidence>
<dbReference type="InterPro" id="IPR013083">
    <property type="entry name" value="Znf_RING/FYVE/PHD"/>
</dbReference>
<dbReference type="PANTHER" id="PTHR48016:SF56">
    <property type="entry name" value="MAPKK KINASE"/>
    <property type="match status" value="1"/>
</dbReference>
<dbReference type="Pfam" id="PF21040">
    <property type="entry name" value="CEP104-like_TOG"/>
    <property type="match status" value="1"/>
</dbReference>
<dbReference type="PROSITE" id="PS00108">
    <property type="entry name" value="PROTEIN_KINASE_ST"/>
    <property type="match status" value="1"/>
</dbReference>
<dbReference type="Proteomes" id="UP000001593">
    <property type="component" value="Unassembled WGS sequence"/>
</dbReference>
<dbReference type="PROSITE" id="PS01359">
    <property type="entry name" value="ZF_PHD_1"/>
    <property type="match status" value="1"/>
</dbReference>
<feature type="domain" description="Protein kinase" evidence="10">
    <location>
        <begin position="577"/>
        <end position="842"/>
    </location>
</feature>
<keyword evidence="13" id="KW-1185">Reference proteome</keyword>
<dbReference type="PANTHER" id="PTHR48016">
    <property type="entry name" value="MAP KINASE KINASE KINASE SSK2-RELATED-RELATED"/>
    <property type="match status" value="1"/>
</dbReference>
<keyword evidence="6" id="KW-0862">Zinc</keyword>
<organism evidence="12 13">
    <name type="scientific">Nematostella vectensis</name>
    <name type="common">Starlet sea anemone</name>
    <dbReference type="NCBI Taxonomy" id="45351"/>
    <lineage>
        <taxon>Eukaryota</taxon>
        <taxon>Metazoa</taxon>
        <taxon>Cnidaria</taxon>
        <taxon>Anthozoa</taxon>
        <taxon>Hexacorallia</taxon>
        <taxon>Actiniaria</taxon>
        <taxon>Edwardsiidae</taxon>
        <taxon>Nematostella</taxon>
    </lineage>
</organism>
<dbReference type="FunFam" id="1.25.10.10:FF:001218">
    <property type="entry name" value="Predicted protein"/>
    <property type="match status" value="1"/>
</dbReference>
<gene>
    <name evidence="12" type="ORF">NEMVEDRAFT_v1g120549</name>
</gene>
<keyword evidence="4 8" id="KW-0863">Zinc-finger</keyword>
<evidence type="ECO:0000313" key="12">
    <source>
        <dbReference type="EMBL" id="EDO36150.1"/>
    </source>
</evidence>
<dbReference type="AlphaFoldDB" id="A7SJF2"/>
<evidence type="ECO:0000256" key="9">
    <source>
        <dbReference type="PROSITE-ProRule" id="PRU10141"/>
    </source>
</evidence>
<dbReference type="InterPro" id="IPR050538">
    <property type="entry name" value="MAP_kinase_kinase_kinase"/>
</dbReference>
<dbReference type="eggNOG" id="KOG0198">
    <property type="taxonomic scope" value="Eukaryota"/>
</dbReference>
<dbReference type="InterPro" id="IPR000719">
    <property type="entry name" value="Prot_kinase_dom"/>
</dbReference>
<dbReference type="FunFam" id="1.10.510.10:FF:000286">
    <property type="entry name" value="Mitogen-activated protein kinase kinase kinase 1 (Predicted)"/>
    <property type="match status" value="1"/>
</dbReference>